<dbReference type="InterPro" id="IPR036514">
    <property type="entry name" value="SGNH_hydro_sf"/>
</dbReference>
<proteinExistence type="predicted"/>
<dbReference type="PANTHER" id="PTHR14209:SF19">
    <property type="entry name" value="ISOAMYL ACETATE-HYDROLYZING ESTERASE 1 HOMOLOG"/>
    <property type="match status" value="1"/>
</dbReference>
<dbReference type="Proteomes" id="UP001642720">
    <property type="component" value="Unassembled WGS sequence"/>
</dbReference>
<gene>
    <name evidence="2" type="ORF">CCMA1212_002040</name>
</gene>
<organism evidence="2 3">
    <name type="scientific">Trichoderma ghanense</name>
    <dbReference type="NCBI Taxonomy" id="65468"/>
    <lineage>
        <taxon>Eukaryota</taxon>
        <taxon>Fungi</taxon>
        <taxon>Dikarya</taxon>
        <taxon>Ascomycota</taxon>
        <taxon>Pezizomycotina</taxon>
        <taxon>Sordariomycetes</taxon>
        <taxon>Hypocreomycetidae</taxon>
        <taxon>Hypocreales</taxon>
        <taxon>Hypocreaceae</taxon>
        <taxon>Trichoderma</taxon>
    </lineage>
</organism>
<comment type="caution">
    <text evidence="2">The sequence shown here is derived from an EMBL/GenBank/DDBJ whole genome shotgun (WGS) entry which is preliminary data.</text>
</comment>
<dbReference type="InterPro" id="IPR045136">
    <property type="entry name" value="Iah1-like"/>
</dbReference>
<evidence type="ECO:0000313" key="2">
    <source>
        <dbReference type="EMBL" id="TFB06103.1"/>
    </source>
</evidence>
<dbReference type="InterPro" id="IPR013830">
    <property type="entry name" value="SGNH_hydro"/>
</dbReference>
<dbReference type="CDD" id="cd01838">
    <property type="entry name" value="Isoamyl_acetate_hydrolase_like"/>
    <property type="match status" value="1"/>
</dbReference>
<feature type="domain" description="SGNH hydrolase-type esterase" evidence="1">
    <location>
        <begin position="10"/>
        <end position="229"/>
    </location>
</feature>
<dbReference type="Gene3D" id="3.40.50.1110">
    <property type="entry name" value="SGNH hydrolase"/>
    <property type="match status" value="1"/>
</dbReference>
<reference evidence="2 3" key="1">
    <citation type="submission" date="2018-01" db="EMBL/GenBank/DDBJ databases">
        <title>Genome characterization of the sugarcane-associated fungus Trichoderma ghanense CCMA-1212 and their application in lignocelulose bioconversion.</title>
        <authorList>
            <person name="Steindorff A.S."/>
            <person name="Mendes T.D."/>
            <person name="Vilela E.S.D."/>
            <person name="Rodrigues D.S."/>
            <person name="Formighieri E.F."/>
            <person name="Melo I.S."/>
            <person name="Favaro L.C.L."/>
        </authorList>
    </citation>
    <scope>NUCLEOTIDE SEQUENCE [LARGE SCALE GENOMIC DNA]</scope>
    <source>
        <strain evidence="2 3">CCMA-1212</strain>
    </source>
</reference>
<dbReference type="GeneID" id="300573893"/>
<evidence type="ECO:0000259" key="1">
    <source>
        <dbReference type="Pfam" id="PF13472"/>
    </source>
</evidence>
<dbReference type="Pfam" id="PF13472">
    <property type="entry name" value="Lipase_GDSL_2"/>
    <property type="match status" value="1"/>
</dbReference>
<dbReference type="PANTHER" id="PTHR14209">
    <property type="entry name" value="ISOAMYL ACETATE-HYDROLYZING ESTERASE 1"/>
    <property type="match status" value="1"/>
</dbReference>
<dbReference type="EMBL" id="PPTA01000002">
    <property type="protein sequence ID" value="TFB06103.1"/>
    <property type="molecule type" value="Genomic_DNA"/>
</dbReference>
<keyword evidence="3" id="KW-1185">Reference proteome</keyword>
<name>A0ABY2HGZ2_9HYPO</name>
<protein>
    <submittedName>
        <fullName evidence="2">Isoamyl acetate-hydrolyzing esterase</fullName>
    </submittedName>
</protein>
<dbReference type="SUPFAM" id="SSF52266">
    <property type="entry name" value="SGNH hydrolase"/>
    <property type="match status" value="1"/>
</dbReference>
<evidence type="ECO:0000313" key="3">
    <source>
        <dbReference type="Proteomes" id="UP001642720"/>
    </source>
</evidence>
<sequence>MAKPYPQVVLLGDSLFEFAATDLSGFSFQAALQTRAAGLIRRFDVVNRGFSGWNTDNVVRYLPELFLEPSPSAPKLAYLIILLGANDAVLPLETTSQHVPLERYKENLNKIINDARIRAHNPKILLVTPPPADEIKLKDLDMAQGHASAIRSSAVTASYAEKAREVARENPGVVLIDLWQAIMGEAISMAPGDYQPGGPWLGSFENGKQGGLDKLLPDGLHMGGAGYRVFFDELKAHIGQGLVPDERGDYVLPDWKVLNPPKVNLVPKPLSLE</sequence>
<dbReference type="RefSeq" id="XP_073562304.1">
    <property type="nucleotide sequence ID" value="XM_073699443.1"/>
</dbReference>
<accession>A0ABY2HGZ2</accession>